<dbReference type="CDD" id="cd00190">
    <property type="entry name" value="Tryp_SPc"/>
    <property type="match status" value="1"/>
</dbReference>
<dbReference type="Gene3D" id="2.40.10.10">
    <property type="entry name" value="Trypsin-like serine proteases"/>
    <property type="match status" value="1"/>
</dbReference>
<dbReference type="Proteomes" id="UP000031666">
    <property type="component" value="Unassembled WGS sequence"/>
</dbReference>
<evidence type="ECO:0000256" key="4">
    <source>
        <dbReference type="SAM" id="SignalP"/>
    </source>
</evidence>
<evidence type="ECO:0000259" key="5">
    <source>
        <dbReference type="PROSITE" id="PS50240"/>
    </source>
</evidence>
<gene>
    <name evidence="6" type="ORF">JCM19241_2534</name>
</gene>
<keyword evidence="2" id="KW-1015">Disulfide bond</keyword>
<dbReference type="InterPro" id="IPR001314">
    <property type="entry name" value="Peptidase_S1A"/>
</dbReference>
<feature type="domain" description="Peptidase S1" evidence="5">
    <location>
        <begin position="29"/>
        <end position="281"/>
    </location>
</feature>
<evidence type="ECO:0000313" key="7">
    <source>
        <dbReference type="Proteomes" id="UP000031666"/>
    </source>
</evidence>
<dbReference type="GO" id="GO:0004252">
    <property type="term" value="F:serine-type endopeptidase activity"/>
    <property type="evidence" value="ECO:0007669"/>
    <property type="project" value="InterPro"/>
</dbReference>
<reference evidence="6 7" key="1">
    <citation type="submission" date="2015-01" db="EMBL/GenBank/DDBJ databases">
        <title>Vibrio sp. C94 JCM 19241 whole genome shotgun sequence.</title>
        <authorList>
            <person name="Sawabe T."/>
            <person name="Meirelles P."/>
            <person name="Feng G."/>
            <person name="Sayaka M."/>
            <person name="Hattori M."/>
            <person name="Ohkuma M."/>
        </authorList>
    </citation>
    <scope>NUCLEOTIDE SEQUENCE [LARGE SCALE GENOMIC DNA]</scope>
    <source>
        <strain evidence="7">JCM 19241</strain>
    </source>
</reference>
<dbReference type="SUPFAM" id="SSF50494">
    <property type="entry name" value="Trypsin-like serine proteases"/>
    <property type="match status" value="1"/>
</dbReference>
<dbReference type="InterPro" id="IPR001254">
    <property type="entry name" value="Trypsin_dom"/>
</dbReference>
<keyword evidence="3" id="KW-0720">Serine protease</keyword>
<dbReference type="STRING" id="1481914.JCM19241_2534"/>
<dbReference type="EMBL" id="BBSC01000001">
    <property type="protein sequence ID" value="GAM73079.1"/>
    <property type="molecule type" value="Genomic_DNA"/>
</dbReference>
<dbReference type="InterPro" id="IPR050430">
    <property type="entry name" value="Peptidase_S1"/>
</dbReference>
<reference evidence="6 7" key="2">
    <citation type="submission" date="2015-01" db="EMBL/GenBank/DDBJ databases">
        <authorList>
            <consortium name="NBRP consortium"/>
            <person name="Sawabe T."/>
            <person name="Meirelles P."/>
            <person name="Feng G."/>
            <person name="Sayaka M."/>
            <person name="Hattori M."/>
            <person name="Ohkuma M."/>
        </authorList>
    </citation>
    <scope>NUCLEOTIDE SEQUENCE [LARGE SCALE GENOMIC DNA]</scope>
    <source>
        <strain evidence="7">JCM 19241</strain>
    </source>
</reference>
<dbReference type="PROSITE" id="PS00134">
    <property type="entry name" value="TRYPSIN_HIS"/>
    <property type="match status" value="1"/>
</dbReference>
<evidence type="ECO:0000313" key="6">
    <source>
        <dbReference type="EMBL" id="GAM73079.1"/>
    </source>
</evidence>
<name>A0A0B8QEJ3_9VIBR</name>
<proteinExistence type="inferred from homology"/>
<dbReference type="InterPro" id="IPR018114">
    <property type="entry name" value="TRYPSIN_HIS"/>
</dbReference>
<sequence>MNLKSFFAITFASFVSIGSAQADGNSAYIVNGINADVDQYPSFVSLYFDPSGYGSDDKYFFYCGGVLIDHEHILTAAHCIYGDDLTQLYTSVVFKPQHEIHHHPQHYGFSRRVSDIYYRKDYIDSVPQGLPNDIAILKLEAPRQIGETVGWDRYETYRENLNNLFVAVGHGNTSQGEKNTNYLQKVNLNLVSNDTCRLQYGNKITDSHICFSGYYNRETGLLNSACSGDSGGPVYGSRGDKNVVIGITSFGQKKCGDPNYPVTSVFTEVADYADWITDVLNNQIDPDITVHLRTEEKNRLEGVVEVVSNETQSVEPKKDKSSGGSLNLIWLALLGFVAARRRATIN</sequence>
<evidence type="ECO:0000256" key="2">
    <source>
        <dbReference type="ARBA" id="ARBA00023157"/>
    </source>
</evidence>
<evidence type="ECO:0000256" key="3">
    <source>
        <dbReference type="RuleBase" id="RU363034"/>
    </source>
</evidence>
<organism evidence="6 7">
    <name type="scientific">Vibrio ishigakensis</name>
    <dbReference type="NCBI Taxonomy" id="1481914"/>
    <lineage>
        <taxon>Bacteria</taxon>
        <taxon>Pseudomonadati</taxon>
        <taxon>Pseudomonadota</taxon>
        <taxon>Gammaproteobacteria</taxon>
        <taxon>Vibrionales</taxon>
        <taxon>Vibrionaceae</taxon>
        <taxon>Vibrio</taxon>
    </lineage>
</organism>
<dbReference type="InterPro" id="IPR033116">
    <property type="entry name" value="TRYPSIN_SER"/>
</dbReference>
<dbReference type="AlphaFoldDB" id="A0A0B8QEJ3"/>
<dbReference type="Pfam" id="PF00089">
    <property type="entry name" value="Trypsin"/>
    <property type="match status" value="1"/>
</dbReference>
<comment type="caution">
    <text evidence="6">The sequence shown here is derived from an EMBL/GenBank/DDBJ whole genome shotgun (WGS) entry which is preliminary data.</text>
</comment>
<dbReference type="InterPro" id="IPR009003">
    <property type="entry name" value="Peptidase_S1_PA"/>
</dbReference>
<dbReference type="PRINTS" id="PR00722">
    <property type="entry name" value="CHYMOTRYPSIN"/>
</dbReference>
<dbReference type="NCBIfam" id="TIGR03501">
    <property type="entry name" value="GlyGly_CTERM"/>
    <property type="match status" value="1"/>
</dbReference>
<keyword evidence="3" id="KW-0378">Hydrolase</keyword>
<dbReference type="GO" id="GO:0006508">
    <property type="term" value="P:proteolysis"/>
    <property type="evidence" value="ECO:0007669"/>
    <property type="project" value="UniProtKB-KW"/>
</dbReference>
<dbReference type="PROSITE" id="PS50240">
    <property type="entry name" value="TRYPSIN_DOM"/>
    <property type="match status" value="1"/>
</dbReference>
<comment type="similarity">
    <text evidence="1">Belongs to the peptidase S1 family.</text>
</comment>
<dbReference type="InterPro" id="IPR020008">
    <property type="entry name" value="GlyGly_CTERM"/>
</dbReference>
<dbReference type="PANTHER" id="PTHR24276">
    <property type="entry name" value="POLYSERASE-RELATED"/>
    <property type="match status" value="1"/>
</dbReference>
<keyword evidence="4" id="KW-0732">Signal</keyword>
<dbReference type="PANTHER" id="PTHR24276:SF98">
    <property type="entry name" value="FI18310P1-RELATED"/>
    <property type="match status" value="1"/>
</dbReference>
<dbReference type="PROSITE" id="PS00135">
    <property type="entry name" value="TRYPSIN_SER"/>
    <property type="match status" value="1"/>
</dbReference>
<evidence type="ECO:0000256" key="1">
    <source>
        <dbReference type="ARBA" id="ARBA00007664"/>
    </source>
</evidence>
<keyword evidence="3 6" id="KW-0645">Protease</keyword>
<feature type="signal peptide" evidence="4">
    <location>
        <begin position="1"/>
        <end position="22"/>
    </location>
</feature>
<feature type="chain" id="PRO_5002140863" evidence="4">
    <location>
        <begin position="23"/>
        <end position="346"/>
    </location>
</feature>
<dbReference type="InterPro" id="IPR043504">
    <property type="entry name" value="Peptidase_S1_PA_chymotrypsin"/>
</dbReference>
<accession>A0A0B8QEJ3</accession>
<protein>
    <submittedName>
        <fullName evidence="6">Secreted trypsin-like serine protease</fullName>
    </submittedName>
</protein>
<dbReference type="SMART" id="SM00020">
    <property type="entry name" value="Tryp_SPc"/>
    <property type="match status" value="1"/>
</dbReference>